<keyword evidence="2" id="KW-0808">Transferase</keyword>
<dbReference type="AlphaFoldDB" id="Q2SKV5"/>
<dbReference type="OrthoDB" id="7055710at2"/>
<dbReference type="PANTHER" id="PTHR43433:SF5">
    <property type="entry name" value="AB HYDROLASE-1 DOMAIN-CONTAINING PROTEIN"/>
    <property type="match status" value="1"/>
</dbReference>
<dbReference type="Pfam" id="PF00561">
    <property type="entry name" value="Abhydrolase_1"/>
    <property type="match status" value="1"/>
</dbReference>
<dbReference type="KEGG" id="hch:HCH_01882"/>
<dbReference type="HOGENOM" id="CLU_020336_0_1_6"/>
<dbReference type="Proteomes" id="UP000000238">
    <property type="component" value="Chromosome"/>
</dbReference>
<evidence type="ECO:0000259" key="1">
    <source>
        <dbReference type="Pfam" id="PF00561"/>
    </source>
</evidence>
<dbReference type="InterPro" id="IPR050471">
    <property type="entry name" value="AB_hydrolase"/>
</dbReference>
<reference evidence="2 3" key="1">
    <citation type="journal article" date="2005" name="Nucleic Acids Res.">
        <title>Genomic blueprint of Hahella chejuensis, a marine microbe producing an algicidal agent.</title>
        <authorList>
            <person name="Jeong H."/>
            <person name="Yim J.H."/>
            <person name="Lee C."/>
            <person name="Choi S.-H."/>
            <person name="Park Y.K."/>
            <person name="Yoon S.H."/>
            <person name="Hur C.-G."/>
            <person name="Kang H.-Y."/>
            <person name="Kim D."/>
            <person name="Lee H.H."/>
            <person name="Park K.H."/>
            <person name="Park S.-H."/>
            <person name="Park H.-S."/>
            <person name="Lee H.K."/>
            <person name="Oh T.K."/>
            <person name="Kim J.F."/>
        </authorList>
    </citation>
    <scope>NUCLEOTIDE SEQUENCE [LARGE SCALE GENOMIC DNA]</scope>
    <source>
        <strain evidence="2 3">KCTC 2396</strain>
    </source>
</reference>
<dbReference type="ESTHER" id="hahch-q2skv5">
    <property type="family name" value="Aclacinomycin-methylesterase_RdmC"/>
</dbReference>
<dbReference type="GO" id="GO:0004806">
    <property type="term" value="F:triacylglycerol lipase activity"/>
    <property type="evidence" value="ECO:0007669"/>
    <property type="project" value="TreeGrafter"/>
</dbReference>
<dbReference type="GO" id="GO:0016746">
    <property type="term" value="F:acyltransferase activity"/>
    <property type="evidence" value="ECO:0007669"/>
    <property type="project" value="UniProtKB-KW"/>
</dbReference>
<dbReference type="InterPro" id="IPR029058">
    <property type="entry name" value="AB_hydrolase_fold"/>
</dbReference>
<dbReference type="PANTHER" id="PTHR43433">
    <property type="entry name" value="HYDROLASE, ALPHA/BETA FOLD FAMILY PROTEIN"/>
    <property type="match status" value="1"/>
</dbReference>
<keyword evidence="2" id="KW-0012">Acyltransferase</keyword>
<dbReference type="SUPFAM" id="SSF53474">
    <property type="entry name" value="alpha/beta-Hydrolases"/>
    <property type="match status" value="1"/>
</dbReference>
<proteinExistence type="predicted"/>
<dbReference type="RefSeq" id="WP_011395790.1">
    <property type="nucleotide sequence ID" value="NC_007645.1"/>
</dbReference>
<gene>
    <name evidence="2" type="ordered locus">HCH_01882</name>
</gene>
<dbReference type="eggNOG" id="COG2021">
    <property type="taxonomic scope" value="Bacteria"/>
</dbReference>
<keyword evidence="2" id="KW-0378">Hydrolase</keyword>
<protein>
    <submittedName>
        <fullName evidence="2">Predicted Hydrolase or acyltransferase (Alpha/beta hydrolase superfamily)</fullName>
    </submittedName>
</protein>
<name>Q2SKV5_HAHCH</name>
<accession>Q2SKV5</accession>
<sequence>MTVEHVAVGDIQLAYETFGSRKDPCILLIMGLGAQMLVWPDALCERLAANGYFVVRFDNRDIGLSSKSDGEGHARPVTNFLRKQFGLKVKSAYTLSDLANDAIGLLNALRIANAHFFGASMGGMIAQIAAAKYPERALSLTSIMSAPGFSRLPALNPANLLALIKPMRPKSRAEIIESKINQIRRIGSRSYPSSRSELLQRVGKVLDRSPVDHEGLQRQASAILAEGSLVELQKRIITPTLIIHGDEDSLIPLSEGVACARNIRGAQLEVIAGMGHDFPSPLIARVAKVVLQHVGEATTRTGNACEQA</sequence>
<organism evidence="2 3">
    <name type="scientific">Hahella chejuensis (strain KCTC 2396)</name>
    <dbReference type="NCBI Taxonomy" id="349521"/>
    <lineage>
        <taxon>Bacteria</taxon>
        <taxon>Pseudomonadati</taxon>
        <taxon>Pseudomonadota</taxon>
        <taxon>Gammaproteobacteria</taxon>
        <taxon>Oceanospirillales</taxon>
        <taxon>Hahellaceae</taxon>
        <taxon>Hahella</taxon>
    </lineage>
</organism>
<dbReference type="InterPro" id="IPR000073">
    <property type="entry name" value="AB_hydrolase_1"/>
</dbReference>
<dbReference type="EMBL" id="CP000155">
    <property type="protein sequence ID" value="ABC28719.1"/>
    <property type="molecule type" value="Genomic_DNA"/>
</dbReference>
<evidence type="ECO:0000313" key="2">
    <source>
        <dbReference type="EMBL" id="ABC28719.1"/>
    </source>
</evidence>
<dbReference type="STRING" id="349521.HCH_01882"/>
<evidence type="ECO:0000313" key="3">
    <source>
        <dbReference type="Proteomes" id="UP000000238"/>
    </source>
</evidence>
<dbReference type="GO" id="GO:0046503">
    <property type="term" value="P:glycerolipid catabolic process"/>
    <property type="evidence" value="ECO:0007669"/>
    <property type="project" value="TreeGrafter"/>
</dbReference>
<feature type="domain" description="AB hydrolase-1" evidence="1">
    <location>
        <begin position="25"/>
        <end position="277"/>
    </location>
</feature>
<keyword evidence="3" id="KW-1185">Reference proteome</keyword>
<dbReference type="Gene3D" id="3.40.50.1820">
    <property type="entry name" value="alpha/beta hydrolase"/>
    <property type="match status" value="1"/>
</dbReference>